<dbReference type="EMBL" id="CP133613">
    <property type="protein sequence ID" value="WMV17716.1"/>
    <property type="molecule type" value="Genomic_DNA"/>
</dbReference>
<evidence type="ECO:0000313" key="3">
    <source>
        <dbReference type="EMBL" id="WMV17716.1"/>
    </source>
</evidence>
<organism evidence="3 4">
    <name type="scientific">Solanum verrucosum</name>
    <dbReference type="NCBI Taxonomy" id="315347"/>
    <lineage>
        <taxon>Eukaryota</taxon>
        <taxon>Viridiplantae</taxon>
        <taxon>Streptophyta</taxon>
        <taxon>Embryophyta</taxon>
        <taxon>Tracheophyta</taxon>
        <taxon>Spermatophyta</taxon>
        <taxon>Magnoliopsida</taxon>
        <taxon>eudicotyledons</taxon>
        <taxon>Gunneridae</taxon>
        <taxon>Pentapetalae</taxon>
        <taxon>asterids</taxon>
        <taxon>lamiids</taxon>
        <taxon>Solanales</taxon>
        <taxon>Solanaceae</taxon>
        <taxon>Solanoideae</taxon>
        <taxon>Solaneae</taxon>
        <taxon>Solanum</taxon>
    </lineage>
</organism>
<evidence type="ECO:0000256" key="1">
    <source>
        <dbReference type="SAM" id="Phobius"/>
    </source>
</evidence>
<feature type="non-terminal residue" evidence="3">
    <location>
        <position position="1"/>
    </location>
</feature>
<keyword evidence="1" id="KW-0812">Transmembrane</keyword>
<dbReference type="InterPro" id="IPR026960">
    <property type="entry name" value="RVT-Znf"/>
</dbReference>
<gene>
    <name evidence="3" type="ORF">MTR67_011101</name>
</gene>
<dbReference type="Pfam" id="PF13966">
    <property type="entry name" value="zf-RVT"/>
    <property type="match status" value="1"/>
</dbReference>
<dbReference type="AlphaFoldDB" id="A0AAF0Q6C6"/>
<proteinExistence type="predicted"/>
<feature type="transmembrane region" description="Helical" evidence="1">
    <location>
        <begin position="57"/>
        <end position="75"/>
    </location>
</feature>
<keyword evidence="4" id="KW-1185">Reference proteome</keyword>
<sequence>FPWKHIWRSKQPLKVSCFAWTALCKACLTLDNLRKNGIMLINRCLFCKQDNESVNHLFLHCSIIVGIWHFFFSLFGPPMGHAPLHQRCLC</sequence>
<name>A0AAF0Q6C6_SOLVR</name>
<keyword evidence="1" id="KW-0472">Membrane</keyword>
<dbReference type="Proteomes" id="UP001234989">
    <property type="component" value="Chromosome 2"/>
</dbReference>
<feature type="domain" description="Reverse transcriptase zinc-binding" evidence="2">
    <location>
        <begin position="2"/>
        <end position="68"/>
    </location>
</feature>
<keyword evidence="1" id="KW-1133">Transmembrane helix</keyword>
<evidence type="ECO:0000259" key="2">
    <source>
        <dbReference type="Pfam" id="PF13966"/>
    </source>
</evidence>
<accession>A0AAF0Q6C6</accession>
<evidence type="ECO:0000313" key="4">
    <source>
        <dbReference type="Proteomes" id="UP001234989"/>
    </source>
</evidence>
<reference evidence="3" key="1">
    <citation type="submission" date="2023-08" db="EMBL/GenBank/DDBJ databases">
        <title>A de novo genome assembly of Solanum verrucosum Schlechtendal, a Mexican diploid species geographically isolated from the other diploid A-genome species in potato relatives.</title>
        <authorList>
            <person name="Hosaka K."/>
        </authorList>
    </citation>
    <scope>NUCLEOTIDE SEQUENCE</scope>
    <source>
        <tissue evidence="3">Young leaves</tissue>
    </source>
</reference>
<protein>
    <recommendedName>
        <fullName evidence="2">Reverse transcriptase zinc-binding domain-containing protein</fullName>
    </recommendedName>
</protein>